<reference evidence="5 6" key="1">
    <citation type="journal article" date="2016" name="Genome Announc.">
        <title>Complete Genome Sequences of Aerococcus christensenii CCUG 28831T, Aerococcus sanguinicola CCUG 43001T, Aerococcus urinae CCUG 36881T, Aerococcus urinaeequi CCUG 28094T, Aerococcus urinaehominis CCUG 42038 BT, and Aerococcus viridans CCUG 4311T.</title>
        <authorList>
            <person name="Carkaci D."/>
            <person name="Dargis R."/>
            <person name="Nielsen X.C."/>
            <person name="Skovgaard O."/>
            <person name="Fuursted K."/>
            <person name="Christensen J.J."/>
        </authorList>
    </citation>
    <scope>NUCLEOTIDE SEQUENCE [LARGE SCALE GENOMIC DNA]</scope>
    <source>
        <strain evidence="5 6">CCUG28094</strain>
    </source>
</reference>
<keyword evidence="1" id="KW-0812">Transmembrane</keyword>
<keyword evidence="1" id="KW-1133">Transmembrane helix</keyword>
<accession>A0AAC8WZ72</accession>
<name>A0AAC8WZ72_9LACT</name>
<dbReference type="RefSeq" id="WP_051218274.1">
    <property type="nucleotide sequence ID" value="NZ_CP014162.1"/>
</dbReference>
<dbReference type="EMBL" id="CP014162">
    <property type="protein sequence ID" value="AMB97012.1"/>
    <property type="molecule type" value="Genomic_DNA"/>
</dbReference>
<dbReference type="Pfam" id="PF11797">
    <property type="entry name" value="WxLIP_HBD"/>
    <property type="match status" value="1"/>
</dbReference>
<keyword evidence="2" id="KW-0732">Signal</keyword>
<dbReference type="Proteomes" id="UP000067698">
    <property type="component" value="Chromosome"/>
</dbReference>
<evidence type="ECO:0000259" key="4">
    <source>
        <dbReference type="Pfam" id="PF11797"/>
    </source>
</evidence>
<dbReference type="InterPro" id="IPR021759">
    <property type="entry name" value="WxLIP_HBD"/>
</dbReference>
<dbReference type="InterPro" id="IPR010317">
    <property type="entry name" value="WxLIP_PGBD"/>
</dbReference>
<evidence type="ECO:0000259" key="3">
    <source>
        <dbReference type="Pfam" id="PF06030"/>
    </source>
</evidence>
<evidence type="ECO:0000256" key="1">
    <source>
        <dbReference type="SAM" id="Phobius"/>
    </source>
</evidence>
<feature type="transmembrane region" description="Helical" evidence="1">
    <location>
        <begin position="313"/>
        <end position="330"/>
    </location>
</feature>
<evidence type="ECO:0000313" key="6">
    <source>
        <dbReference type="Proteomes" id="UP000067698"/>
    </source>
</evidence>
<feature type="signal peptide" evidence="2">
    <location>
        <begin position="1"/>
        <end position="26"/>
    </location>
</feature>
<evidence type="ECO:0000256" key="2">
    <source>
        <dbReference type="SAM" id="SignalP"/>
    </source>
</evidence>
<organism evidence="5 6">
    <name type="scientific">Aerococcus urinaeequi</name>
    <dbReference type="NCBI Taxonomy" id="51665"/>
    <lineage>
        <taxon>Bacteria</taxon>
        <taxon>Bacillati</taxon>
        <taxon>Bacillota</taxon>
        <taxon>Bacilli</taxon>
        <taxon>Lactobacillales</taxon>
        <taxon>Aerococcaceae</taxon>
        <taxon>Aerococcus</taxon>
    </lineage>
</organism>
<reference evidence="6" key="2">
    <citation type="submission" date="2016-01" db="EMBL/GenBank/DDBJ databases">
        <title>Six Aerococcus type strain genome sequencing and assembly using PacBio and Illumina Hiseq.</title>
        <authorList>
            <person name="Carkaci D."/>
            <person name="Dargis R."/>
            <person name="Nielsen X.C."/>
            <person name="Skovgaard O."/>
            <person name="Fuursted K."/>
            <person name="Christensen J.J."/>
        </authorList>
    </citation>
    <scope>NUCLEOTIDE SEQUENCE [LARGE SCALE GENOMIC DNA]</scope>
    <source>
        <strain evidence="6">CCUG28094</strain>
    </source>
</reference>
<gene>
    <name evidence="5" type="ORF">AWM74_01625</name>
</gene>
<feature type="chain" id="PRO_5042264369" description="DUF3324 domain-containing protein" evidence="2">
    <location>
        <begin position="27"/>
        <end position="336"/>
    </location>
</feature>
<dbReference type="Pfam" id="PF06030">
    <property type="entry name" value="WxLIP_PGBD"/>
    <property type="match status" value="1"/>
</dbReference>
<proteinExistence type="predicted"/>
<keyword evidence="1" id="KW-0472">Membrane</keyword>
<evidence type="ECO:0000313" key="5">
    <source>
        <dbReference type="EMBL" id="AMB97012.1"/>
    </source>
</evidence>
<dbReference type="GeneID" id="92866247"/>
<evidence type="ECO:0008006" key="7">
    <source>
        <dbReference type="Google" id="ProtNLM"/>
    </source>
</evidence>
<feature type="domain" description="WxL Interacting Protein peptidoglycan binding" evidence="3">
    <location>
        <begin position="34"/>
        <end position="152"/>
    </location>
</feature>
<feature type="domain" description="WxL Interacting Protein host binding" evidence="4">
    <location>
        <begin position="162"/>
        <end position="294"/>
    </location>
</feature>
<sequence>MNKFCKFLIFVVTALAVFFVSPSVEANEGEQVGYSVQAVLPENQRDNGATYFDLLVEEGSSYRLEVQIFNHENEELTVNVTPTTSRTNQNGLIVYEEQESYDDSLKYPISEFVTIKEPTVTIPANETATIEMTLTIPDEKLEGFLLGGILIQKESSQDNDQEGVQIQNEYAYVIGLQATMDEQVVESNLNLKGIRPELVNYHTAVIAELQNDQPVIMNGVNIEAKVFKENNPDEVFKKASIEDRQFAPNSTMEFVIDWENQYLEPGDYRLKLTATDDENEWQWDEQFTITEEEGQLSDDAVELEEDSWLTPQLFIGVTAVLIIVIIVLLFRNRKSK</sequence>
<protein>
    <recommendedName>
        <fullName evidence="7">DUF3324 domain-containing protein</fullName>
    </recommendedName>
</protein>
<dbReference type="AlphaFoldDB" id="A0AAC8WZ72"/>